<dbReference type="OrthoDB" id="7306598at2"/>
<dbReference type="PROSITE" id="PS50188">
    <property type="entry name" value="B302_SPRY"/>
    <property type="match status" value="1"/>
</dbReference>
<accession>A0A1X7HTT4</accession>
<sequence>MATFNGRNWTVADMVPFKYVENWDTFFDDVIAEMDARRNDLGASIVATSSTSDVSIGTGTKTLTVASPSTKGFSASMYVVAVDGANSANAITGRVTSYNTTTGALVIAVPTGGTTGSGTPSSWVIGISGAVGPQGPTGLMPLWGGTAGGTANALTATTGTSLSSLTTGQIVGVKVGASANSGASTLAVDSTGAIAIRKDGSALVGGELAAGADRYFMYDGTYWRLLSGAGGLGWLSTTVAKTADFTVTTTYNANLIRCTTALTATMDTIASLPAGFACRIWGDGVSVVISGGASTINGAATITIAAGEFADIAKDQAGTNYVATKGGASTVGFAFDPTKKGSGIVLSSNNTVATLSTATVGSVIGAKGIAGTDKKVFAFRLTALGTGVTVACGFGANGVPYDGAAYVNSPNGYSYTSQGNKGNNGGGTTFGASYTVGDEIEVALDIAAGKAWFGKNGTWQGSGNPATGANPAFTFTAGTTMFPAVYLDGASGGASWTIVTTPAVVPTGFAIL</sequence>
<dbReference type="AlphaFoldDB" id="A0A1X7HTT4"/>
<gene>
    <name evidence="2" type="ORF">SAMN02982917_0571</name>
</gene>
<dbReference type="SUPFAM" id="SSF49899">
    <property type="entry name" value="Concanavalin A-like lectins/glucanases"/>
    <property type="match status" value="1"/>
</dbReference>
<organism evidence="2 3">
    <name type="scientific">Azospirillum oryzae</name>
    <dbReference type="NCBI Taxonomy" id="286727"/>
    <lineage>
        <taxon>Bacteria</taxon>
        <taxon>Pseudomonadati</taxon>
        <taxon>Pseudomonadota</taxon>
        <taxon>Alphaproteobacteria</taxon>
        <taxon>Rhodospirillales</taxon>
        <taxon>Azospirillaceae</taxon>
        <taxon>Azospirillum</taxon>
    </lineage>
</organism>
<evidence type="ECO:0000313" key="2">
    <source>
        <dbReference type="EMBL" id="SMF92351.1"/>
    </source>
</evidence>
<dbReference type="InterPro" id="IPR001870">
    <property type="entry name" value="B30.2/SPRY"/>
</dbReference>
<feature type="domain" description="B30.2/SPRY" evidence="1">
    <location>
        <begin position="313"/>
        <end position="503"/>
    </location>
</feature>
<dbReference type="RefSeq" id="WP_143266990.1">
    <property type="nucleotide sequence ID" value="NZ_FXAK01000010.1"/>
</dbReference>
<evidence type="ECO:0000259" key="1">
    <source>
        <dbReference type="PROSITE" id="PS50188"/>
    </source>
</evidence>
<dbReference type="EMBL" id="FXAK01000010">
    <property type="protein sequence ID" value="SMF92351.1"/>
    <property type="molecule type" value="Genomic_DNA"/>
</dbReference>
<dbReference type="InterPro" id="IPR013320">
    <property type="entry name" value="ConA-like_dom_sf"/>
</dbReference>
<protein>
    <recommendedName>
        <fullName evidence="1">B30.2/SPRY domain-containing protein</fullName>
    </recommendedName>
</protein>
<name>A0A1X7HTT4_9PROT</name>
<dbReference type="Proteomes" id="UP000192936">
    <property type="component" value="Unassembled WGS sequence"/>
</dbReference>
<proteinExistence type="predicted"/>
<dbReference type="Gene3D" id="2.60.120.920">
    <property type="match status" value="1"/>
</dbReference>
<dbReference type="InterPro" id="IPR043136">
    <property type="entry name" value="B30.2/SPRY_sf"/>
</dbReference>
<reference evidence="2 3" key="1">
    <citation type="submission" date="2017-04" db="EMBL/GenBank/DDBJ databases">
        <authorList>
            <person name="Afonso C.L."/>
            <person name="Miller P.J."/>
            <person name="Scott M.A."/>
            <person name="Spackman E."/>
            <person name="Goraichik I."/>
            <person name="Dimitrov K.M."/>
            <person name="Suarez D.L."/>
            <person name="Swayne D.E."/>
        </authorList>
    </citation>
    <scope>NUCLEOTIDE SEQUENCE [LARGE SCALE GENOMIC DNA]</scope>
    <source>
        <strain evidence="2 3">A2P</strain>
    </source>
</reference>
<dbReference type="STRING" id="286727.SAMN02982917_0571"/>
<evidence type="ECO:0000313" key="3">
    <source>
        <dbReference type="Proteomes" id="UP000192936"/>
    </source>
</evidence>